<proteinExistence type="predicted"/>
<evidence type="ECO:0000256" key="3">
    <source>
        <dbReference type="ARBA" id="ARBA00022692"/>
    </source>
</evidence>
<reference evidence="9 10" key="1">
    <citation type="submission" date="2019-01" db="EMBL/GenBank/DDBJ databases">
        <title>Muriicola soli sp. nov., isolated from soil.</title>
        <authorList>
            <person name="Kang H.J."/>
            <person name="Kim S.B."/>
        </authorList>
    </citation>
    <scope>NUCLEOTIDE SEQUENCE [LARGE SCALE GENOMIC DNA]</scope>
    <source>
        <strain evidence="9 10">MMS17-SY002</strain>
    </source>
</reference>
<feature type="transmembrane region" description="Helical" evidence="6">
    <location>
        <begin position="504"/>
        <end position="521"/>
    </location>
</feature>
<keyword evidence="4 6" id="KW-1133">Transmembrane helix</keyword>
<protein>
    <submittedName>
        <fullName evidence="9">ComEC family competence protein</fullName>
    </submittedName>
</protein>
<feature type="transmembrane region" description="Helical" evidence="6">
    <location>
        <begin position="7"/>
        <end position="24"/>
    </location>
</feature>
<dbReference type="PANTHER" id="PTHR30619">
    <property type="entry name" value="DNA INTERNALIZATION/COMPETENCE PROTEIN COMEC/REC2"/>
    <property type="match status" value="1"/>
</dbReference>
<keyword evidence="3 6" id="KW-0812">Transmembrane</keyword>
<dbReference type="KEGG" id="mur:EQY75_11000"/>
<sequence length="673" mass="76111">MKPLEFISVKLSLCLILGICYGWISPLSPGQAIFTSISSILCVLLFFQFENYRKGIYFGIATLLAFFLIGVVTITLAQPKLTPNHYSNKSYSEKGYWVLELKEVLKPTPFRQSYLFRVVSFNDRFCEGLILGSTRKEYKINPLKVDDRLLYYGNIHPVSSPQNPYQFNYGSYMETKGVYDQITLRSENTVQLPAGKSSLHGLAAQLQFRIKDALASSLIGSKEQGVLRAIVLGQRNDLDPGLYQNYKDAGAAHILAVSGLHIGILLLMLRAFFKPIHSLPKGRKISMLLTVLFLWAYALFTGLSPSVVRAVSMFSFIAYAMYLNRPTSAINVLALSFSAILLVEPKFLFQLGFQLSYSAVFAIGWIYPLIIRSWVPRNPILIRLYKLFAVSLAAQVGVLPLCLYYFHQFPTAFFITAMLIVPFLGLFLSLGILVILLSGLSLLPEFLALIYDQMIRTMNLVVELIASQENLIIRNVPFDKPSLILLYSIIILLVLSLYKKRFIYVYFLGMSIIGLQVWSFYCRTEEGKREEIIILQQVANTGLVYQKGRELLVMTHDSTKIKNLVKNFELNRYLDSVRSTPLPNAFRIGKERWAVIDSAGILPEVFGNLRGLILTQSPKVHLGRILEQSCPERVIADGSNFPDEIKRWKRTCRTYGIPFYSTAEEGAITLGKL</sequence>
<evidence type="ECO:0000259" key="8">
    <source>
        <dbReference type="Pfam" id="PF13567"/>
    </source>
</evidence>
<evidence type="ECO:0000256" key="4">
    <source>
        <dbReference type="ARBA" id="ARBA00022989"/>
    </source>
</evidence>
<evidence type="ECO:0000256" key="2">
    <source>
        <dbReference type="ARBA" id="ARBA00022475"/>
    </source>
</evidence>
<feature type="domain" description="ComEC/Rec2-related protein" evidence="7">
    <location>
        <begin position="230"/>
        <end position="497"/>
    </location>
</feature>
<feature type="domain" description="DUF4131" evidence="8">
    <location>
        <begin position="33"/>
        <end position="187"/>
    </location>
</feature>
<dbReference type="Pfam" id="PF03772">
    <property type="entry name" value="Competence"/>
    <property type="match status" value="1"/>
</dbReference>
<evidence type="ECO:0000256" key="6">
    <source>
        <dbReference type="SAM" id="Phobius"/>
    </source>
</evidence>
<feature type="transmembrane region" description="Helical" evidence="6">
    <location>
        <begin position="387"/>
        <end position="406"/>
    </location>
</feature>
<keyword evidence="5 6" id="KW-0472">Membrane</keyword>
<evidence type="ECO:0000313" key="10">
    <source>
        <dbReference type="Proteomes" id="UP000290889"/>
    </source>
</evidence>
<evidence type="ECO:0000256" key="1">
    <source>
        <dbReference type="ARBA" id="ARBA00004651"/>
    </source>
</evidence>
<name>A0A411EC44_9FLAO</name>
<organism evidence="9 10">
    <name type="scientific">Muriicola soli</name>
    <dbReference type="NCBI Taxonomy" id="2507538"/>
    <lineage>
        <taxon>Bacteria</taxon>
        <taxon>Pseudomonadati</taxon>
        <taxon>Bacteroidota</taxon>
        <taxon>Flavobacteriia</taxon>
        <taxon>Flavobacteriales</taxon>
        <taxon>Flavobacteriaceae</taxon>
        <taxon>Muriicola</taxon>
    </lineage>
</organism>
<feature type="transmembrane region" description="Helical" evidence="6">
    <location>
        <begin position="355"/>
        <end position="375"/>
    </location>
</feature>
<gene>
    <name evidence="9" type="ORF">EQY75_11000</name>
</gene>
<evidence type="ECO:0000313" key="9">
    <source>
        <dbReference type="EMBL" id="QBA65010.1"/>
    </source>
</evidence>
<feature type="transmembrane region" description="Helical" evidence="6">
    <location>
        <begin position="482"/>
        <end position="498"/>
    </location>
</feature>
<dbReference type="EMBL" id="CP035544">
    <property type="protein sequence ID" value="QBA65010.1"/>
    <property type="molecule type" value="Genomic_DNA"/>
</dbReference>
<dbReference type="PANTHER" id="PTHR30619:SF1">
    <property type="entry name" value="RECOMBINATION PROTEIN 2"/>
    <property type="match status" value="1"/>
</dbReference>
<dbReference type="Pfam" id="PF13567">
    <property type="entry name" value="DUF4131"/>
    <property type="match status" value="1"/>
</dbReference>
<feature type="transmembrane region" description="Helical" evidence="6">
    <location>
        <begin position="251"/>
        <end position="273"/>
    </location>
</feature>
<dbReference type="InterPro" id="IPR004477">
    <property type="entry name" value="ComEC_N"/>
</dbReference>
<feature type="transmembrane region" description="Helical" evidence="6">
    <location>
        <begin position="412"/>
        <end position="437"/>
    </location>
</feature>
<dbReference type="OrthoDB" id="9761531at2"/>
<feature type="transmembrane region" description="Helical" evidence="6">
    <location>
        <begin position="56"/>
        <end position="77"/>
    </location>
</feature>
<comment type="subcellular location">
    <subcellularLocation>
        <location evidence="1">Cell membrane</location>
        <topology evidence="1">Multi-pass membrane protein</topology>
    </subcellularLocation>
</comment>
<accession>A0A411EC44</accession>
<evidence type="ECO:0000256" key="5">
    <source>
        <dbReference type="ARBA" id="ARBA00023136"/>
    </source>
</evidence>
<dbReference type="GO" id="GO:0005886">
    <property type="term" value="C:plasma membrane"/>
    <property type="evidence" value="ECO:0007669"/>
    <property type="project" value="UniProtKB-SubCell"/>
</dbReference>
<evidence type="ECO:0000259" key="7">
    <source>
        <dbReference type="Pfam" id="PF03772"/>
    </source>
</evidence>
<feature type="transmembrane region" description="Helical" evidence="6">
    <location>
        <begin position="330"/>
        <end position="349"/>
    </location>
</feature>
<keyword evidence="10" id="KW-1185">Reference proteome</keyword>
<keyword evidence="2" id="KW-1003">Cell membrane</keyword>
<dbReference type="InterPro" id="IPR052159">
    <property type="entry name" value="Competence_DNA_uptake"/>
</dbReference>
<dbReference type="Proteomes" id="UP000290889">
    <property type="component" value="Chromosome"/>
</dbReference>
<dbReference type="NCBIfam" id="TIGR00360">
    <property type="entry name" value="ComEC_N-term"/>
    <property type="match status" value="1"/>
</dbReference>
<dbReference type="InterPro" id="IPR025405">
    <property type="entry name" value="DUF4131"/>
</dbReference>
<dbReference type="AlphaFoldDB" id="A0A411EC44"/>
<feature type="transmembrane region" description="Helical" evidence="6">
    <location>
        <begin position="285"/>
        <end position="300"/>
    </location>
</feature>
<dbReference type="RefSeq" id="WP_129605831.1">
    <property type="nucleotide sequence ID" value="NZ_CP035544.1"/>
</dbReference>